<reference evidence="1" key="1">
    <citation type="submission" date="2014-06" db="EMBL/GenBank/DDBJ databases">
        <authorList>
            <person name="Ju J."/>
            <person name="Zhang J."/>
        </authorList>
    </citation>
    <scope>NUCLEOTIDE SEQUENCE</scope>
    <source>
        <strain evidence="1">SscI8</strain>
    </source>
</reference>
<protein>
    <submittedName>
        <fullName evidence="1">Uncharacterized protein</fullName>
    </submittedName>
</protein>
<evidence type="ECO:0000313" key="1">
    <source>
        <dbReference type="EMBL" id="CDU22496.1"/>
    </source>
</evidence>
<accession>A0A127Z8T8</accession>
<dbReference type="EMBL" id="LK056656">
    <property type="protein sequence ID" value="CDU22496.1"/>
    <property type="molecule type" value="Genomic_DNA"/>
</dbReference>
<name>A0A127Z8T8_9BASI</name>
<gene>
    <name evidence="1" type="ORF">SPSC_01126</name>
</gene>
<sequence>MSKGQVCNNAPESMHSLRTVRHYAKGLVSKVACDKTASELQPWPSQAPGPHFPTSLLQHAHILAQLAECQAVGCASTLQRDPNPPSNNRPTCRLERFCKITVTVSSWTEADGKTVTVSYWRWSGLGDGRRRPTCNDRLDPAVLALHIRRALSLKIDPVGWQKKLSLQVTVRKPSRGGICYLFFALLRSLVISHISAAKLQSDVGLDCIGSLPRCALPGSGPTLLVMRCASEKHSWELGRKGSGQRLRTSQARRADLKQCSRSFTSTRVPMCNHRMEHNA</sequence>
<proteinExistence type="predicted"/>
<dbReference type="AlphaFoldDB" id="A0A127Z8T8"/>
<organism evidence="1">
    <name type="scientific">Sporisorium scitamineum</name>
    <dbReference type="NCBI Taxonomy" id="49012"/>
    <lineage>
        <taxon>Eukaryota</taxon>
        <taxon>Fungi</taxon>
        <taxon>Dikarya</taxon>
        <taxon>Basidiomycota</taxon>
        <taxon>Ustilaginomycotina</taxon>
        <taxon>Ustilaginomycetes</taxon>
        <taxon>Ustilaginales</taxon>
        <taxon>Ustilaginaceae</taxon>
        <taxon>Sporisorium</taxon>
    </lineage>
</organism>